<comment type="caution">
    <text evidence="1">The sequence shown here is derived from an EMBL/GenBank/DDBJ whole genome shotgun (WGS) entry which is preliminary data.</text>
</comment>
<evidence type="ECO:0000313" key="2">
    <source>
        <dbReference type="Proteomes" id="UP001345691"/>
    </source>
</evidence>
<proteinExistence type="predicted"/>
<accession>A0ABR0J3Q5</accession>
<dbReference type="Proteomes" id="UP001345691">
    <property type="component" value="Unassembled WGS sequence"/>
</dbReference>
<protein>
    <recommendedName>
        <fullName evidence="3">Cyanovirin-N domain-containing protein</fullName>
    </recommendedName>
</protein>
<name>A0ABR0J3Q5_9EURO</name>
<gene>
    <name evidence="1" type="ORF">LTR69_008091</name>
</gene>
<organism evidence="1 2">
    <name type="scientific">Exophiala sideris</name>
    <dbReference type="NCBI Taxonomy" id="1016849"/>
    <lineage>
        <taxon>Eukaryota</taxon>
        <taxon>Fungi</taxon>
        <taxon>Dikarya</taxon>
        <taxon>Ascomycota</taxon>
        <taxon>Pezizomycotina</taxon>
        <taxon>Eurotiomycetes</taxon>
        <taxon>Chaetothyriomycetidae</taxon>
        <taxon>Chaetothyriales</taxon>
        <taxon>Herpotrichiellaceae</taxon>
        <taxon>Exophiala</taxon>
    </lineage>
</organism>
<dbReference type="EMBL" id="JAVRRF010000019">
    <property type="protein sequence ID" value="KAK5055716.1"/>
    <property type="molecule type" value="Genomic_DNA"/>
</dbReference>
<evidence type="ECO:0000313" key="1">
    <source>
        <dbReference type="EMBL" id="KAK5055716.1"/>
    </source>
</evidence>
<keyword evidence="2" id="KW-1185">Reference proteome</keyword>
<reference evidence="1 2" key="1">
    <citation type="submission" date="2023-08" db="EMBL/GenBank/DDBJ databases">
        <title>Black Yeasts Isolated from many extreme environments.</title>
        <authorList>
            <person name="Coleine C."/>
            <person name="Stajich J.E."/>
            <person name="Selbmann L."/>
        </authorList>
    </citation>
    <scope>NUCLEOTIDE SEQUENCE [LARGE SCALE GENOMIC DNA]</scope>
    <source>
        <strain evidence="1 2">CCFEE 6328</strain>
    </source>
</reference>
<sequence length="123" mass="13244">MPDASNGIRLRIGRDLKTNVVPPKFNEGGFSCRFRVKTGGRDSSQSVTKAFGDNAAWGYDELIGEGFKEGDNCWVSCDIDAGETNHESGGNFLLVSGAGVRLDYEVTGGVWNPSWNGPTRIGK</sequence>
<evidence type="ECO:0008006" key="3">
    <source>
        <dbReference type="Google" id="ProtNLM"/>
    </source>
</evidence>